<dbReference type="PANTHER" id="PTHR37038">
    <property type="entry name" value="TRANSCRIPTIONAL REGULATOR-RELATED"/>
    <property type="match status" value="1"/>
</dbReference>
<dbReference type="OrthoDB" id="1150409at2"/>
<dbReference type="Proteomes" id="UP000321558">
    <property type="component" value="Unassembled WGS sequence"/>
</dbReference>
<dbReference type="SUPFAM" id="SSF47413">
    <property type="entry name" value="lambda repressor-like DNA-binding domains"/>
    <property type="match status" value="1"/>
</dbReference>
<dbReference type="Gene3D" id="1.25.40.10">
    <property type="entry name" value="Tetratricopeptide repeat domain"/>
    <property type="match status" value="1"/>
</dbReference>
<dbReference type="CDD" id="cd00093">
    <property type="entry name" value="HTH_XRE"/>
    <property type="match status" value="1"/>
</dbReference>
<organism evidence="2 3">
    <name type="scientific">Oceanobacillus sojae</name>
    <dbReference type="NCBI Taxonomy" id="582851"/>
    <lineage>
        <taxon>Bacteria</taxon>
        <taxon>Bacillati</taxon>
        <taxon>Bacillota</taxon>
        <taxon>Bacilli</taxon>
        <taxon>Bacillales</taxon>
        <taxon>Bacillaceae</taxon>
        <taxon>Oceanobacillus</taxon>
    </lineage>
</organism>
<dbReference type="GO" id="GO:0003677">
    <property type="term" value="F:DNA binding"/>
    <property type="evidence" value="ECO:0007669"/>
    <property type="project" value="InterPro"/>
</dbReference>
<dbReference type="EMBL" id="BJYM01000002">
    <property type="protein sequence ID" value="GEN85927.1"/>
    <property type="molecule type" value="Genomic_DNA"/>
</dbReference>
<dbReference type="InterPro" id="IPR001387">
    <property type="entry name" value="Cro/C1-type_HTH"/>
</dbReference>
<proteinExistence type="predicted"/>
<gene>
    <name evidence="2" type="ORF">OSO01_06660</name>
</gene>
<comment type="caution">
    <text evidence="2">The sequence shown here is derived from an EMBL/GenBank/DDBJ whole genome shotgun (WGS) entry which is preliminary data.</text>
</comment>
<name>A0A511ZEP8_9BACI</name>
<dbReference type="SMART" id="SM00530">
    <property type="entry name" value="HTH_XRE"/>
    <property type="match status" value="1"/>
</dbReference>
<reference evidence="2 3" key="1">
    <citation type="submission" date="2019-07" db="EMBL/GenBank/DDBJ databases">
        <title>Whole genome shotgun sequence of Oceanobacillus sojae NBRC 105379.</title>
        <authorList>
            <person name="Hosoyama A."/>
            <person name="Uohara A."/>
            <person name="Ohji S."/>
            <person name="Ichikawa N."/>
        </authorList>
    </citation>
    <scope>NUCLEOTIDE SEQUENCE [LARGE SCALE GENOMIC DNA]</scope>
    <source>
        <strain evidence="2 3">NBRC 105379</strain>
    </source>
</reference>
<evidence type="ECO:0000259" key="1">
    <source>
        <dbReference type="PROSITE" id="PS50943"/>
    </source>
</evidence>
<accession>A0A511ZEP8</accession>
<dbReference type="InterPro" id="IPR011990">
    <property type="entry name" value="TPR-like_helical_dom_sf"/>
</dbReference>
<dbReference type="STRING" id="582851.GCA_900162665_02866"/>
<dbReference type="InterPro" id="IPR010982">
    <property type="entry name" value="Lambda_DNA-bd_dom_sf"/>
</dbReference>
<dbReference type="AlphaFoldDB" id="A0A511ZEP8"/>
<keyword evidence="3" id="KW-1185">Reference proteome</keyword>
<dbReference type="PROSITE" id="PS50943">
    <property type="entry name" value="HTH_CROC1"/>
    <property type="match status" value="1"/>
</dbReference>
<dbReference type="SUPFAM" id="SSF48452">
    <property type="entry name" value="TPR-like"/>
    <property type="match status" value="1"/>
</dbReference>
<dbReference type="Pfam" id="PF18768">
    <property type="entry name" value="RNPP_C"/>
    <property type="match status" value="1"/>
</dbReference>
<evidence type="ECO:0000313" key="3">
    <source>
        <dbReference type="Proteomes" id="UP000321558"/>
    </source>
</evidence>
<dbReference type="InterPro" id="IPR053163">
    <property type="entry name" value="HTH-type_regulator_Rgg"/>
</dbReference>
<sequence>MAFHIGTNIRKRRLELGLTQKELASDICTQAQISNIEKGALNPSSLVLFELSKRLLVDMNYFFETDPVKSNEHFIEIKNMIKQLKAQRNYASIKYIVDNELTVNANRYAPYEHRYLLWHKGISLYHLTNNFEESVRLLKDLLVEENTASDKLLNINVKTSIASIYQDEKNYDKAYQLYKEVWNQLEEMEGIDDFETELKILFGLSQTLTYLGEYNESKLYSLQAISICVERNTLYMLPDSYYQTGNNLVKLNRKEEGLDYIQTAKTLFEVQGNTNMVNIVKGILEEHKSI</sequence>
<protein>
    <submittedName>
        <fullName evidence="2">Transcriptional regulator</fullName>
    </submittedName>
</protein>
<dbReference type="RefSeq" id="WP_147208680.1">
    <property type="nucleotide sequence ID" value="NZ_BJYM01000002.1"/>
</dbReference>
<dbReference type="Pfam" id="PF01381">
    <property type="entry name" value="HTH_3"/>
    <property type="match status" value="1"/>
</dbReference>
<dbReference type="InterPro" id="IPR041315">
    <property type="entry name" value="PlcR_TPR"/>
</dbReference>
<dbReference type="PANTHER" id="PTHR37038:SF14">
    <property type="entry name" value="TRANSCRIPTIONAL ACTIVATOR"/>
    <property type="match status" value="1"/>
</dbReference>
<evidence type="ECO:0000313" key="2">
    <source>
        <dbReference type="EMBL" id="GEN85927.1"/>
    </source>
</evidence>
<feature type="domain" description="HTH cro/C1-type" evidence="1">
    <location>
        <begin position="9"/>
        <end position="62"/>
    </location>
</feature>